<reference evidence="8 9" key="1">
    <citation type="submission" date="2016-10" db="EMBL/GenBank/DDBJ databases">
        <authorList>
            <person name="de Groot N.N."/>
        </authorList>
    </citation>
    <scope>NUCLEOTIDE SEQUENCE [LARGE SCALE GENOMIC DNA]</scope>
    <source>
        <strain evidence="8 9">DSM 6793</strain>
    </source>
</reference>
<keyword evidence="3 6" id="KW-0812">Transmembrane</keyword>
<feature type="transmembrane region" description="Helical" evidence="6">
    <location>
        <begin position="12"/>
        <end position="34"/>
    </location>
</feature>
<feature type="domain" description="Cardiolipin synthase N-terminal" evidence="7">
    <location>
        <begin position="55"/>
        <end position="88"/>
    </location>
</feature>
<dbReference type="RefSeq" id="WP_143083848.1">
    <property type="nucleotide sequence ID" value="NZ_FOLE01000001.1"/>
</dbReference>
<dbReference type="Proteomes" id="UP000199514">
    <property type="component" value="Unassembled WGS sequence"/>
</dbReference>
<protein>
    <submittedName>
        <fullName evidence="8">Phospholipase_D-nuclease N-terminal</fullName>
    </submittedName>
</protein>
<evidence type="ECO:0000256" key="5">
    <source>
        <dbReference type="ARBA" id="ARBA00023136"/>
    </source>
</evidence>
<evidence type="ECO:0000256" key="1">
    <source>
        <dbReference type="ARBA" id="ARBA00004651"/>
    </source>
</evidence>
<evidence type="ECO:0000256" key="2">
    <source>
        <dbReference type="ARBA" id="ARBA00022475"/>
    </source>
</evidence>
<evidence type="ECO:0000313" key="9">
    <source>
        <dbReference type="Proteomes" id="UP000199514"/>
    </source>
</evidence>
<proteinExistence type="predicted"/>
<feature type="transmembrane region" description="Helical" evidence="6">
    <location>
        <begin position="40"/>
        <end position="58"/>
    </location>
</feature>
<keyword evidence="9" id="KW-1185">Reference proteome</keyword>
<evidence type="ECO:0000256" key="4">
    <source>
        <dbReference type="ARBA" id="ARBA00022989"/>
    </source>
</evidence>
<comment type="subcellular location">
    <subcellularLocation>
        <location evidence="1">Cell membrane</location>
        <topology evidence="1">Multi-pass membrane protein</topology>
    </subcellularLocation>
</comment>
<evidence type="ECO:0000256" key="3">
    <source>
        <dbReference type="ARBA" id="ARBA00022692"/>
    </source>
</evidence>
<keyword evidence="4 6" id="KW-1133">Transmembrane helix</keyword>
<gene>
    <name evidence="8" type="ORF">SAMN05421780_101620</name>
</gene>
<evidence type="ECO:0000256" key="6">
    <source>
        <dbReference type="SAM" id="Phobius"/>
    </source>
</evidence>
<dbReference type="EMBL" id="FOLE01000001">
    <property type="protein sequence ID" value="SFB81962.1"/>
    <property type="molecule type" value="Genomic_DNA"/>
</dbReference>
<keyword evidence="2" id="KW-1003">Cell membrane</keyword>
<dbReference type="AlphaFoldDB" id="A0A1I1E5N8"/>
<dbReference type="Pfam" id="PF13396">
    <property type="entry name" value="PLDc_N"/>
    <property type="match status" value="1"/>
</dbReference>
<accession>A0A1I1E5N8</accession>
<organism evidence="8 9">
    <name type="scientific">Flexibacter flexilis DSM 6793</name>
    <dbReference type="NCBI Taxonomy" id="927664"/>
    <lineage>
        <taxon>Bacteria</taxon>
        <taxon>Pseudomonadati</taxon>
        <taxon>Bacteroidota</taxon>
        <taxon>Cytophagia</taxon>
        <taxon>Cytophagales</taxon>
        <taxon>Flexibacteraceae</taxon>
        <taxon>Flexibacter</taxon>
    </lineage>
</organism>
<sequence>MKNLTLFLTKRSFVTLIGLNIVLSMAATLLRINHVAGTNALYILAMFLQVLTLGLAIYDVSSRNLRRKNLWYFILLFLPQFGVLIYLMRRDVETQQGRQSI</sequence>
<keyword evidence="5 6" id="KW-0472">Membrane</keyword>
<feature type="transmembrane region" description="Helical" evidence="6">
    <location>
        <begin position="70"/>
        <end position="88"/>
    </location>
</feature>
<dbReference type="GO" id="GO:0005886">
    <property type="term" value="C:plasma membrane"/>
    <property type="evidence" value="ECO:0007669"/>
    <property type="project" value="UniProtKB-SubCell"/>
</dbReference>
<evidence type="ECO:0000259" key="7">
    <source>
        <dbReference type="Pfam" id="PF13396"/>
    </source>
</evidence>
<name>A0A1I1E5N8_9BACT</name>
<dbReference type="InterPro" id="IPR027379">
    <property type="entry name" value="CLS_N"/>
</dbReference>
<evidence type="ECO:0000313" key="8">
    <source>
        <dbReference type="EMBL" id="SFB81962.1"/>
    </source>
</evidence>